<feature type="domain" description="6-phosphogluconate dehydrogenase NADP-binding" evidence="1">
    <location>
        <begin position="7"/>
        <end position="71"/>
    </location>
</feature>
<dbReference type="InterPro" id="IPR051265">
    <property type="entry name" value="HIBADH-related_NP60_sf"/>
</dbReference>
<dbReference type="Proteomes" id="UP000326725">
    <property type="component" value="Unassembled WGS sequence"/>
</dbReference>
<dbReference type="PANTHER" id="PTHR43580:SF2">
    <property type="entry name" value="CYTOKINE-LIKE NUCLEAR FACTOR N-PAC"/>
    <property type="match status" value="1"/>
</dbReference>
<dbReference type="InterPro" id="IPR006115">
    <property type="entry name" value="6PGDH_NADP-bd"/>
</dbReference>
<evidence type="ECO:0000313" key="2">
    <source>
        <dbReference type="EMBL" id="VVZ94315.1"/>
    </source>
</evidence>
<dbReference type="SUPFAM" id="SSF51735">
    <property type="entry name" value="NAD(P)-binding Rossmann-fold domains"/>
    <property type="match status" value="1"/>
</dbReference>
<proteinExistence type="predicted"/>
<evidence type="ECO:0000313" key="3">
    <source>
        <dbReference type="Proteomes" id="UP000326725"/>
    </source>
</evidence>
<dbReference type="EC" id="1.1.1.60" evidence="2"/>
<dbReference type="Gene3D" id="3.40.50.720">
    <property type="entry name" value="NAD(P)-binding Rossmann-like Domain"/>
    <property type="match status" value="1"/>
</dbReference>
<keyword evidence="3" id="KW-1185">Reference proteome</keyword>
<dbReference type="EMBL" id="CABVOU010000015">
    <property type="protein sequence ID" value="VVZ94315.1"/>
    <property type="molecule type" value="Genomic_DNA"/>
</dbReference>
<dbReference type="InterPro" id="IPR036291">
    <property type="entry name" value="NAD(P)-bd_dom_sf"/>
</dbReference>
<dbReference type="AlphaFoldDB" id="A0A5K1HYE4"/>
<reference evidence="2 3" key="1">
    <citation type="submission" date="2019-09" db="EMBL/GenBank/DDBJ databases">
        <authorList>
            <person name="Criscuolo A."/>
        </authorList>
    </citation>
    <scope>NUCLEOTIDE SEQUENCE [LARGE SCALE GENOMIC DNA]</scope>
    <source>
        <strain evidence="3">3(2)</strain>
    </source>
</reference>
<dbReference type="RefSeq" id="WP_233279898.1">
    <property type="nucleotide sequence ID" value="NZ_CABVOU010000015.1"/>
</dbReference>
<keyword evidence="2" id="KW-0560">Oxidoreductase</keyword>
<dbReference type="GO" id="GO:0050661">
    <property type="term" value="F:NADP binding"/>
    <property type="evidence" value="ECO:0007669"/>
    <property type="project" value="InterPro"/>
</dbReference>
<evidence type="ECO:0000259" key="1">
    <source>
        <dbReference type="Pfam" id="PF03446"/>
    </source>
</evidence>
<gene>
    <name evidence="2" type="primary">garR_1</name>
    <name evidence="2" type="ORF">HALO32_00365</name>
</gene>
<accession>A0A5K1HYE4</accession>
<protein>
    <submittedName>
        <fullName evidence="2">2-hydroxy-3-oxopropionate reductase</fullName>
        <ecNumber evidence="2">1.1.1.60</ecNumber>
    </submittedName>
</protein>
<dbReference type="GO" id="GO:0008679">
    <property type="term" value="F:2-hydroxy-3-oxopropionate reductase activity"/>
    <property type="evidence" value="ECO:0007669"/>
    <property type="project" value="UniProtKB-EC"/>
</dbReference>
<dbReference type="PANTHER" id="PTHR43580">
    <property type="entry name" value="OXIDOREDUCTASE GLYR1-RELATED"/>
    <property type="match status" value="1"/>
</dbReference>
<sequence length="74" mass="7954">MSNSINKIGFIGLGFMGHGIAKNIVEKGFSLTIMAHRNRTPVEDMISRGATEVETAKEVAAESEIVFLCVTGVE</sequence>
<organism evidence="2 3">
    <name type="scientific">Halomonas lysinitropha</name>
    <dbReference type="NCBI Taxonomy" id="2607506"/>
    <lineage>
        <taxon>Bacteria</taxon>
        <taxon>Pseudomonadati</taxon>
        <taxon>Pseudomonadota</taxon>
        <taxon>Gammaproteobacteria</taxon>
        <taxon>Oceanospirillales</taxon>
        <taxon>Halomonadaceae</taxon>
        <taxon>Halomonas</taxon>
    </lineage>
</organism>
<name>A0A5K1HYE4_9GAMM</name>
<dbReference type="Pfam" id="PF03446">
    <property type="entry name" value="NAD_binding_2"/>
    <property type="match status" value="1"/>
</dbReference>